<dbReference type="InterPro" id="IPR028213">
    <property type="entry name" value="PA1"/>
</dbReference>
<evidence type="ECO:0000313" key="2">
    <source>
        <dbReference type="Ensembl" id="ENSACAP00000028736.1"/>
    </source>
</evidence>
<organism evidence="2 3">
    <name type="scientific">Anolis carolinensis</name>
    <name type="common">Green anole</name>
    <name type="synonym">American chameleon</name>
    <dbReference type="NCBI Taxonomy" id="28377"/>
    <lineage>
        <taxon>Eukaryota</taxon>
        <taxon>Metazoa</taxon>
        <taxon>Chordata</taxon>
        <taxon>Craniata</taxon>
        <taxon>Vertebrata</taxon>
        <taxon>Euteleostomi</taxon>
        <taxon>Lepidosauria</taxon>
        <taxon>Squamata</taxon>
        <taxon>Bifurcata</taxon>
        <taxon>Unidentata</taxon>
        <taxon>Episquamata</taxon>
        <taxon>Toxicofera</taxon>
        <taxon>Iguania</taxon>
        <taxon>Dactyloidae</taxon>
        <taxon>Anolis</taxon>
    </lineage>
</organism>
<name>A0A803T0J6_ANOCA</name>
<feature type="compositionally biased region" description="Acidic residues" evidence="1">
    <location>
        <begin position="47"/>
        <end position="63"/>
    </location>
</feature>
<gene>
    <name evidence="2" type="primary">pagr1</name>
</gene>
<feature type="compositionally biased region" description="Acidic residues" evidence="1">
    <location>
        <begin position="128"/>
        <end position="148"/>
    </location>
</feature>
<reference evidence="2" key="1">
    <citation type="submission" date="2009-12" db="EMBL/GenBank/DDBJ databases">
        <title>The Genome Sequence of Anolis carolinensis (Green Anole Lizard).</title>
        <authorList>
            <consortium name="The Genome Sequencing Platform"/>
            <person name="Di Palma F."/>
            <person name="Alfoldi J."/>
            <person name="Heiman D."/>
            <person name="Young S."/>
            <person name="Grabherr M."/>
            <person name="Johnson J."/>
            <person name="Lander E.S."/>
            <person name="Lindblad-Toh K."/>
        </authorList>
    </citation>
    <scope>NUCLEOTIDE SEQUENCE [LARGE SCALE GENOMIC DNA]</scope>
    <source>
        <strain evidence="2">JBL SC #1</strain>
    </source>
</reference>
<evidence type="ECO:0000256" key="1">
    <source>
        <dbReference type="SAM" id="MobiDB-lite"/>
    </source>
</evidence>
<proteinExistence type="predicted"/>
<feature type="region of interest" description="Disordered" evidence="1">
    <location>
        <begin position="1"/>
        <end position="97"/>
    </location>
</feature>
<dbReference type="GO" id="GO:1902808">
    <property type="term" value="P:positive regulation of cell cycle G1/S phase transition"/>
    <property type="evidence" value="ECO:0000318"/>
    <property type="project" value="GO_Central"/>
</dbReference>
<evidence type="ECO:0000313" key="3">
    <source>
        <dbReference type="Proteomes" id="UP000001646"/>
    </source>
</evidence>
<dbReference type="PANTHER" id="PTHR28467:SF1">
    <property type="entry name" value="PAXIP1-ASSOCIATED GLUTAMATE-RICH PROTEIN 1"/>
    <property type="match status" value="1"/>
</dbReference>
<feature type="compositionally biased region" description="Polar residues" evidence="1">
    <location>
        <begin position="1"/>
        <end position="10"/>
    </location>
</feature>
<accession>A0A803T0J6</accession>
<evidence type="ECO:0008006" key="4">
    <source>
        <dbReference type="Google" id="ProtNLM"/>
    </source>
</evidence>
<dbReference type="Proteomes" id="UP000001646">
    <property type="component" value="Unplaced"/>
</dbReference>
<dbReference type="GO" id="GO:0033148">
    <property type="term" value="P:positive regulation of intracellular estrogen receptor signaling pathway"/>
    <property type="evidence" value="ECO:0000318"/>
    <property type="project" value="GO_Central"/>
</dbReference>
<feature type="compositionally biased region" description="Acidic residues" evidence="1">
    <location>
        <begin position="71"/>
        <end position="88"/>
    </location>
</feature>
<sequence length="238" mass="26727">MGPQSISLSLPPSFAAMEEPSAVEEGEVTSGMQSLAVEDGPTPELEASTEEQDEAPGEAEEGEQSGKADDDSAEEDWCIPCSDEELDSPDNWMPPPSEIRHLYELIAEQGTLELQAEILPRRNPTPEPDSEDEDKSEGQTEDQEEEEEEKPHVPTEFDFDDEPSSPKSSLIDRRRTPGSLAKSQKREARMDKVLSDMKRHKVLEEQIMKTGRDLFDLDSDDMPTPKRPPGLFLRQRKY</sequence>
<dbReference type="AlphaFoldDB" id="A0A803T0J6"/>
<reference evidence="2" key="3">
    <citation type="submission" date="2025-09" db="UniProtKB">
        <authorList>
            <consortium name="Ensembl"/>
        </authorList>
    </citation>
    <scope>IDENTIFICATION</scope>
</reference>
<dbReference type="Ensembl" id="ENSACAT00000051688.1">
    <property type="protein sequence ID" value="ENSACAP00000028736.1"/>
    <property type="gene ID" value="ENSACAG00000035935.1"/>
</dbReference>
<dbReference type="InParanoid" id="A0A803T0J6"/>
<dbReference type="GO" id="GO:0030331">
    <property type="term" value="F:nuclear estrogen receptor binding"/>
    <property type="evidence" value="ECO:0000318"/>
    <property type="project" value="GO_Central"/>
</dbReference>
<reference evidence="2" key="2">
    <citation type="submission" date="2025-08" db="UniProtKB">
        <authorList>
            <consortium name="Ensembl"/>
        </authorList>
    </citation>
    <scope>IDENTIFICATION</scope>
</reference>
<dbReference type="GeneTree" id="ENSGT00390000016049"/>
<feature type="compositionally biased region" description="Basic and acidic residues" evidence="1">
    <location>
        <begin position="184"/>
        <end position="193"/>
    </location>
</feature>
<feature type="region of interest" description="Disordered" evidence="1">
    <location>
        <begin position="113"/>
        <end position="193"/>
    </location>
</feature>
<keyword evidence="3" id="KW-1185">Reference proteome</keyword>
<feature type="region of interest" description="Disordered" evidence="1">
    <location>
        <begin position="214"/>
        <end position="238"/>
    </location>
</feature>
<dbReference type="PANTHER" id="PTHR28467">
    <property type="entry name" value="PAXIP1-ASSOCIATED GLUTAMATE-RICH PROTEIN 1"/>
    <property type="match status" value="1"/>
</dbReference>
<dbReference type="GO" id="GO:0044666">
    <property type="term" value="C:MLL3/4 complex"/>
    <property type="evidence" value="ECO:0000318"/>
    <property type="project" value="GO_Central"/>
</dbReference>
<dbReference type="Pfam" id="PF15364">
    <property type="entry name" value="PAXIP1_C"/>
    <property type="match status" value="1"/>
</dbReference>
<protein>
    <recommendedName>
        <fullName evidence="4">PAXIP1 associated glutamate rich protein 1</fullName>
    </recommendedName>
</protein>